<evidence type="ECO:0000313" key="1">
    <source>
        <dbReference type="EMBL" id="PIC27343.1"/>
    </source>
</evidence>
<dbReference type="AlphaFoldDB" id="A0A2G5TJC7"/>
<name>A0A2G5TJC7_9PELO</name>
<comment type="caution">
    <text evidence="1">The sequence shown here is derived from an EMBL/GenBank/DDBJ whole genome shotgun (WGS) entry which is preliminary data.</text>
</comment>
<dbReference type="EMBL" id="PDUG01000005">
    <property type="protein sequence ID" value="PIC27343.1"/>
    <property type="molecule type" value="Genomic_DNA"/>
</dbReference>
<protein>
    <submittedName>
        <fullName evidence="1">Uncharacterized protein</fullName>
    </submittedName>
</protein>
<dbReference type="Proteomes" id="UP000230233">
    <property type="component" value="Chromosome V"/>
</dbReference>
<gene>
    <name evidence="1" type="primary">Cnig_chr_V.g19631</name>
    <name evidence="1" type="ORF">B9Z55_019631</name>
</gene>
<reference evidence="2" key="1">
    <citation type="submission" date="2017-10" db="EMBL/GenBank/DDBJ databases">
        <title>Rapid genome shrinkage in a self-fertile nematode reveals novel sperm competition proteins.</title>
        <authorList>
            <person name="Yin D."/>
            <person name="Schwarz E.M."/>
            <person name="Thomas C.G."/>
            <person name="Felde R.L."/>
            <person name="Korf I.F."/>
            <person name="Cutter A.D."/>
            <person name="Schartner C.M."/>
            <person name="Ralston E.J."/>
            <person name="Meyer B.J."/>
            <person name="Haag E.S."/>
        </authorList>
    </citation>
    <scope>NUCLEOTIDE SEQUENCE [LARGE SCALE GENOMIC DNA]</scope>
    <source>
        <strain evidence="2">JU1422</strain>
    </source>
</reference>
<dbReference type="OrthoDB" id="5862211at2759"/>
<organism evidence="1 2">
    <name type="scientific">Caenorhabditis nigoni</name>
    <dbReference type="NCBI Taxonomy" id="1611254"/>
    <lineage>
        <taxon>Eukaryota</taxon>
        <taxon>Metazoa</taxon>
        <taxon>Ecdysozoa</taxon>
        <taxon>Nematoda</taxon>
        <taxon>Chromadorea</taxon>
        <taxon>Rhabditida</taxon>
        <taxon>Rhabditina</taxon>
        <taxon>Rhabditomorpha</taxon>
        <taxon>Rhabditoidea</taxon>
        <taxon>Rhabditidae</taxon>
        <taxon>Peloderinae</taxon>
        <taxon>Caenorhabditis</taxon>
    </lineage>
</organism>
<keyword evidence="2" id="KW-1185">Reference proteome</keyword>
<sequence length="100" mass="11011">MQSIREPRNVELIRGSTKFMRSVSHGRASTWRRNRVRPDNELSASALYQLSNGSPSGGRSQFSPSDLAVNSPIHHVGSRVRVASVNQICDSSSAPQYSIE</sequence>
<accession>A0A2G5TJC7</accession>
<evidence type="ECO:0000313" key="2">
    <source>
        <dbReference type="Proteomes" id="UP000230233"/>
    </source>
</evidence>
<proteinExistence type="predicted"/>